<keyword evidence="3" id="KW-0862">Zinc</keyword>
<dbReference type="InterPro" id="IPR013083">
    <property type="entry name" value="Znf_RING/FYVE/PHD"/>
</dbReference>
<dbReference type="AlphaFoldDB" id="A0A0H5RDL8"/>
<evidence type="ECO:0000256" key="3">
    <source>
        <dbReference type="ARBA" id="ARBA00022833"/>
    </source>
</evidence>
<name>A0A0H5RDL8_9EUKA</name>
<dbReference type="SUPFAM" id="SSF57903">
    <property type="entry name" value="FYVE/PHD zinc finger"/>
    <property type="match status" value="1"/>
</dbReference>
<dbReference type="PROSITE" id="PS50178">
    <property type="entry name" value="ZF_FYVE"/>
    <property type="match status" value="1"/>
</dbReference>
<keyword evidence="1" id="KW-0479">Metal-binding</keyword>
<dbReference type="SMART" id="SM00064">
    <property type="entry name" value="FYVE"/>
    <property type="match status" value="1"/>
</dbReference>
<dbReference type="InterPro" id="IPR011011">
    <property type="entry name" value="Znf_FYVE_PHD"/>
</dbReference>
<evidence type="ECO:0000259" key="5">
    <source>
        <dbReference type="PROSITE" id="PS50178"/>
    </source>
</evidence>
<dbReference type="PANTHER" id="PTHR23164:SF30">
    <property type="entry name" value="EARLY ENDOSOME ANTIGEN 1"/>
    <property type="match status" value="1"/>
</dbReference>
<evidence type="ECO:0000256" key="4">
    <source>
        <dbReference type="PROSITE-ProRule" id="PRU00091"/>
    </source>
</evidence>
<evidence type="ECO:0000313" key="6">
    <source>
        <dbReference type="EMBL" id="CRZ11846.1"/>
    </source>
</evidence>
<dbReference type="PANTHER" id="PTHR23164">
    <property type="entry name" value="EARLY ENDOSOME ANTIGEN 1"/>
    <property type="match status" value="1"/>
</dbReference>
<dbReference type="Gene3D" id="3.30.40.10">
    <property type="entry name" value="Zinc/RING finger domain, C3HC4 (zinc finger)"/>
    <property type="match status" value="1"/>
</dbReference>
<dbReference type="InterPro" id="IPR017455">
    <property type="entry name" value="Znf_FYVE-rel"/>
</dbReference>
<dbReference type="EMBL" id="HACM01011404">
    <property type="protein sequence ID" value="CRZ11846.1"/>
    <property type="molecule type" value="Transcribed_RNA"/>
</dbReference>
<organism evidence="6">
    <name type="scientific">Spongospora subterranea</name>
    <dbReference type="NCBI Taxonomy" id="70186"/>
    <lineage>
        <taxon>Eukaryota</taxon>
        <taxon>Sar</taxon>
        <taxon>Rhizaria</taxon>
        <taxon>Endomyxa</taxon>
        <taxon>Phytomyxea</taxon>
        <taxon>Plasmodiophorida</taxon>
        <taxon>Plasmodiophoridae</taxon>
        <taxon>Spongospora</taxon>
    </lineage>
</organism>
<keyword evidence="2 4" id="KW-0863">Zinc-finger</keyword>
<evidence type="ECO:0000256" key="2">
    <source>
        <dbReference type="ARBA" id="ARBA00022771"/>
    </source>
</evidence>
<dbReference type="InterPro" id="IPR000306">
    <property type="entry name" value="Znf_FYVE"/>
</dbReference>
<protein>
    <recommendedName>
        <fullName evidence="5">FYVE-type domain-containing protein</fullName>
    </recommendedName>
</protein>
<proteinExistence type="predicted"/>
<feature type="domain" description="FYVE-type" evidence="5">
    <location>
        <begin position="21"/>
        <end position="79"/>
    </location>
</feature>
<accession>A0A0H5RDL8</accession>
<evidence type="ECO:0000256" key="1">
    <source>
        <dbReference type="ARBA" id="ARBA00022723"/>
    </source>
</evidence>
<dbReference type="GO" id="GO:0008270">
    <property type="term" value="F:zinc ion binding"/>
    <property type="evidence" value="ECO:0007669"/>
    <property type="project" value="UniProtKB-KW"/>
</dbReference>
<sequence length="397" mass="44066">MAALRTATLSTYHTSTKWVPDHSYDSCFGCLRKFNMFNRRHHCRLCGQLFCKSCSSSRIELASDQGFVRVCDSCYQKHRGGVNPLSPITFPGPFTKAVAPIPRSIFSCHNEPIGHVNMVASFDDNLPIAASSRLSKTLSCNCYSAMPSSQIHAFQSGHWTFNDSRLRMDLQFQSQGSVLFSARLHSPSATYVGAGHARIQTAEMTVDDGDKPDAPRIAIGLIEELIVDLRDIKTNEMIRLAGSLAWRRAQLDPGARNMAEENENHTEQRWKGSTASRISLLAVVEAEIFQALAGIDEGQDNSRQKTDNELGRRILSSNEVVLGSTTTDKNDPYRGSTIHDPLGSFLNIPMQYKVKASQLQMMKECIVRANECVQDGKSPDDAQFSCMCFHCFGTIIV</sequence>
<dbReference type="Pfam" id="PF01363">
    <property type="entry name" value="FYVE"/>
    <property type="match status" value="1"/>
</dbReference>
<reference evidence="6" key="1">
    <citation type="submission" date="2015-04" db="EMBL/GenBank/DDBJ databases">
        <title>The genome sequence of the plant pathogenic Rhizarian Plasmodiophora brassicae reveals insights in its biotrophic life cycle and the origin of chitin synthesis.</title>
        <authorList>
            <person name="Schwelm A."/>
            <person name="Fogelqvist J."/>
            <person name="Knaust A."/>
            <person name="Julke S."/>
            <person name="Lilja T."/>
            <person name="Dhandapani V."/>
            <person name="Bonilla-Rosso G."/>
            <person name="Karlsson M."/>
            <person name="Shevchenko A."/>
            <person name="Choi S.R."/>
            <person name="Kim H.G."/>
            <person name="Park J.Y."/>
            <person name="Lim Y.P."/>
            <person name="Ludwig-Muller J."/>
            <person name="Dixelius C."/>
        </authorList>
    </citation>
    <scope>NUCLEOTIDE SEQUENCE</scope>
    <source>
        <tissue evidence="6">Potato root galls</tissue>
    </source>
</reference>